<feature type="repeat" description="TPR" evidence="10">
    <location>
        <begin position="248"/>
        <end position="281"/>
    </location>
</feature>
<accession>A0AAD1XH17</accession>
<evidence type="ECO:0000313" key="11">
    <source>
        <dbReference type="EMBL" id="CAI2372476.1"/>
    </source>
</evidence>
<evidence type="ECO:0000256" key="6">
    <source>
        <dbReference type="ARBA" id="ARBA00022803"/>
    </source>
</evidence>
<gene>
    <name evidence="11" type="ORF">ECRASSUSDP1_LOCUS13807</name>
</gene>
<dbReference type="GO" id="GO:0005737">
    <property type="term" value="C:cytoplasm"/>
    <property type="evidence" value="ECO:0007669"/>
    <property type="project" value="TreeGrafter"/>
</dbReference>
<keyword evidence="9" id="KW-0206">Cytoskeleton</keyword>
<protein>
    <recommendedName>
        <fullName evidence="13">Kinesin light chain</fullName>
    </recommendedName>
</protein>
<name>A0AAD1XH17_EUPCR</name>
<dbReference type="SUPFAM" id="SSF48452">
    <property type="entry name" value="TPR-like"/>
    <property type="match status" value="2"/>
</dbReference>
<organism evidence="11 12">
    <name type="scientific">Euplotes crassus</name>
    <dbReference type="NCBI Taxonomy" id="5936"/>
    <lineage>
        <taxon>Eukaryota</taxon>
        <taxon>Sar</taxon>
        <taxon>Alveolata</taxon>
        <taxon>Ciliophora</taxon>
        <taxon>Intramacronucleata</taxon>
        <taxon>Spirotrichea</taxon>
        <taxon>Hypotrichia</taxon>
        <taxon>Euplotida</taxon>
        <taxon>Euplotidae</taxon>
        <taxon>Moneuplotes</taxon>
    </lineage>
</organism>
<keyword evidence="6 10" id="KW-0802">TPR repeat</keyword>
<dbReference type="PANTHER" id="PTHR45783:SF3">
    <property type="entry name" value="KINESIN LIGHT CHAIN"/>
    <property type="match status" value="1"/>
</dbReference>
<sequence>MLAKHLLRKSNTHSSRLRNFGLFRKNISKVHKPLPVNSLRIKRYSLFQTSLRKFSSETTEQQAKNYEDPAVPPEVMENLKAQVQKISQAMALGEYAQAQKMITAYKGELEKYFTPDHPAYLSYENNQGVLWRMNGHFQDAYDLLFSVYNKYCKLLTKAHPSTISACVNVATVLRDLEDYDQSVKYYEEAIEMRKQTVGDQHPEYAMVLGMSAGAYRKKGDTQTAYRNLKEAYMVMANHYQGEECIPCAVILNSMGLLFKHQQKYERAIDSYERCLNIREKIQGPSHPDAIATRHNISELYNVWGKPEEAESMIKENLKYMEELREREAKARENHSHHNHHNH</sequence>
<dbReference type="AlphaFoldDB" id="A0AAD1XH17"/>
<dbReference type="GO" id="GO:0019894">
    <property type="term" value="F:kinesin binding"/>
    <property type="evidence" value="ECO:0007669"/>
    <property type="project" value="TreeGrafter"/>
</dbReference>
<evidence type="ECO:0000256" key="8">
    <source>
        <dbReference type="ARBA" id="ARBA00023175"/>
    </source>
</evidence>
<dbReference type="Pfam" id="PF13424">
    <property type="entry name" value="TPR_12"/>
    <property type="match status" value="2"/>
</dbReference>
<dbReference type="PROSITE" id="PS50005">
    <property type="entry name" value="TPR"/>
    <property type="match status" value="2"/>
</dbReference>
<dbReference type="InterPro" id="IPR019734">
    <property type="entry name" value="TPR_rpt"/>
</dbReference>
<evidence type="ECO:0008006" key="13">
    <source>
        <dbReference type="Google" id="ProtNLM"/>
    </source>
</evidence>
<dbReference type="GO" id="GO:0005871">
    <property type="term" value="C:kinesin complex"/>
    <property type="evidence" value="ECO:0007669"/>
    <property type="project" value="InterPro"/>
</dbReference>
<dbReference type="InterPro" id="IPR011990">
    <property type="entry name" value="TPR-like_helical_dom_sf"/>
</dbReference>
<dbReference type="EMBL" id="CAMPGE010013763">
    <property type="protein sequence ID" value="CAI2372476.1"/>
    <property type="molecule type" value="Genomic_DNA"/>
</dbReference>
<evidence type="ECO:0000313" key="12">
    <source>
        <dbReference type="Proteomes" id="UP001295684"/>
    </source>
</evidence>
<evidence type="ECO:0000256" key="4">
    <source>
        <dbReference type="ARBA" id="ARBA00022701"/>
    </source>
</evidence>
<keyword evidence="12" id="KW-1185">Reference proteome</keyword>
<evidence type="ECO:0000256" key="1">
    <source>
        <dbReference type="ARBA" id="ARBA00004245"/>
    </source>
</evidence>
<dbReference type="GO" id="GO:0007018">
    <property type="term" value="P:microtubule-based movement"/>
    <property type="evidence" value="ECO:0007669"/>
    <property type="project" value="TreeGrafter"/>
</dbReference>
<dbReference type="Gene3D" id="1.25.40.10">
    <property type="entry name" value="Tetratricopeptide repeat domain"/>
    <property type="match status" value="2"/>
</dbReference>
<keyword evidence="3" id="KW-0963">Cytoplasm</keyword>
<dbReference type="Proteomes" id="UP001295684">
    <property type="component" value="Unassembled WGS sequence"/>
</dbReference>
<evidence type="ECO:0000256" key="5">
    <source>
        <dbReference type="ARBA" id="ARBA00022737"/>
    </source>
</evidence>
<dbReference type="InterPro" id="IPR002151">
    <property type="entry name" value="Kinesin_light"/>
</dbReference>
<comment type="caution">
    <text evidence="11">The sequence shown here is derived from an EMBL/GenBank/DDBJ whole genome shotgun (WGS) entry which is preliminary data.</text>
</comment>
<comment type="subcellular location">
    <subcellularLocation>
        <location evidence="1">Cytoplasm</location>
        <location evidence="1">Cytoskeleton</location>
    </subcellularLocation>
</comment>
<keyword evidence="7" id="KW-0175">Coiled coil</keyword>
<feature type="repeat" description="TPR" evidence="10">
    <location>
        <begin position="163"/>
        <end position="196"/>
    </location>
</feature>
<reference evidence="11" key="1">
    <citation type="submission" date="2023-07" db="EMBL/GenBank/DDBJ databases">
        <authorList>
            <consortium name="AG Swart"/>
            <person name="Singh M."/>
            <person name="Singh A."/>
            <person name="Seah K."/>
            <person name="Emmerich C."/>
        </authorList>
    </citation>
    <scope>NUCLEOTIDE SEQUENCE</scope>
    <source>
        <strain evidence="11">DP1</strain>
    </source>
</reference>
<evidence type="ECO:0000256" key="2">
    <source>
        <dbReference type="ARBA" id="ARBA00009622"/>
    </source>
</evidence>
<dbReference type="SMART" id="SM00028">
    <property type="entry name" value="TPR"/>
    <property type="match status" value="3"/>
</dbReference>
<evidence type="ECO:0000256" key="10">
    <source>
        <dbReference type="PROSITE-ProRule" id="PRU00339"/>
    </source>
</evidence>
<dbReference type="PANTHER" id="PTHR45783">
    <property type="entry name" value="KINESIN LIGHT CHAIN"/>
    <property type="match status" value="1"/>
</dbReference>
<comment type="similarity">
    <text evidence="2">Belongs to the kinesin light chain family.</text>
</comment>
<evidence type="ECO:0000256" key="7">
    <source>
        <dbReference type="ARBA" id="ARBA00023054"/>
    </source>
</evidence>
<dbReference type="GO" id="GO:0005874">
    <property type="term" value="C:microtubule"/>
    <property type="evidence" value="ECO:0007669"/>
    <property type="project" value="UniProtKB-KW"/>
</dbReference>
<keyword evidence="5" id="KW-0677">Repeat</keyword>
<evidence type="ECO:0000256" key="3">
    <source>
        <dbReference type="ARBA" id="ARBA00022490"/>
    </source>
</evidence>
<keyword evidence="8" id="KW-0505">Motor protein</keyword>
<evidence type="ECO:0000256" key="9">
    <source>
        <dbReference type="ARBA" id="ARBA00023212"/>
    </source>
</evidence>
<keyword evidence="4" id="KW-0493">Microtubule</keyword>
<proteinExistence type="inferred from homology"/>